<dbReference type="EMBL" id="CAJNOK010031326">
    <property type="protein sequence ID" value="CAF1470840.1"/>
    <property type="molecule type" value="Genomic_DNA"/>
</dbReference>
<reference evidence="5" key="1">
    <citation type="submission" date="2021-02" db="EMBL/GenBank/DDBJ databases">
        <authorList>
            <person name="Nowell W R."/>
        </authorList>
    </citation>
    <scope>NUCLEOTIDE SEQUENCE</scope>
</reference>
<protein>
    <recommendedName>
        <fullName evidence="4">LIM zinc-binding domain-containing protein</fullName>
    </recommendedName>
</protein>
<evidence type="ECO:0000259" key="4">
    <source>
        <dbReference type="SMART" id="SM00132"/>
    </source>
</evidence>
<dbReference type="AlphaFoldDB" id="A0A8S2FI05"/>
<evidence type="ECO:0000256" key="1">
    <source>
        <dbReference type="ARBA" id="ARBA00022723"/>
    </source>
</evidence>
<keyword evidence="1" id="KW-0479">Metal-binding</keyword>
<gene>
    <name evidence="5" type="ORF">OVA965_LOCUS35648</name>
    <name evidence="6" type="ORF">TMI583_LOCUS36622</name>
</gene>
<feature type="domain" description="LIM zinc-binding" evidence="4">
    <location>
        <begin position="165"/>
        <end position="220"/>
    </location>
</feature>
<dbReference type="SMART" id="SM00132">
    <property type="entry name" value="LIM"/>
    <property type="match status" value="1"/>
</dbReference>
<evidence type="ECO:0000313" key="6">
    <source>
        <dbReference type="EMBL" id="CAF4262785.1"/>
    </source>
</evidence>
<dbReference type="Gene3D" id="2.10.110.10">
    <property type="entry name" value="Cysteine Rich Protein"/>
    <property type="match status" value="1"/>
</dbReference>
<dbReference type="Proteomes" id="UP000682733">
    <property type="component" value="Unassembled WGS sequence"/>
</dbReference>
<name>A0A8S2FI05_9BILA</name>
<evidence type="ECO:0000313" key="5">
    <source>
        <dbReference type="EMBL" id="CAF1470840.1"/>
    </source>
</evidence>
<organism evidence="5 7">
    <name type="scientific">Didymodactylos carnosus</name>
    <dbReference type="NCBI Taxonomy" id="1234261"/>
    <lineage>
        <taxon>Eukaryota</taxon>
        <taxon>Metazoa</taxon>
        <taxon>Spiralia</taxon>
        <taxon>Gnathifera</taxon>
        <taxon>Rotifera</taxon>
        <taxon>Eurotatoria</taxon>
        <taxon>Bdelloidea</taxon>
        <taxon>Philodinida</taxon>
        <taxon>Philodinidae</taxon>
        <taxon>Didymodactylos</taxon>
    </lineage>
</organism>
<dbReference type="InterPro" id="IPR001781">
    <property type="entry name" value="Znf_LIM"/>
</dbReference>
<evidence type="ECO:0000256" key="3">
    <source>
        <dbReference type="ARBA" id="ARBA00023038"/>
    </source>
</evidence>
<accession>A0A8S2FI05</accession>
<keyword evidence="3" id="KW-0440">LIM domain</keyword>
<proteinExistence type="predicted"/>
<dbReference type="EMBL" id="CAJOBA010053217">
    <property type="protein sequence ID" value="CAF4262785.1"/>
    <property type="molecule type" value="Genomic_DNA"/>
</dbReference>
<evidence type="ECO:0000256" key="2">
    <source>
        <dbReference type="ARBA" id="ARBA00022833"/>
    </source>
</evidence>
<evidence type="ECO:0000313" key="7">
    <source>
        <dbReference type="Proteomes" id="UP000677228"/>
    </source>
</evidence>
<comment type="caution">
    <text evidence="5">The sequence shown here is derived from an EMBL/GenBank/DDBJ whole genome shotgun (WGS) entry which is preliminary data.</text>
</comment>
<feature type="non-terminal residue" evidence="5">
    <location>
        <position position="1"/>
    </location>
</feature>
<keyword evidence="2" id="KW-0862">Zinc</keyword>
<sequence length="239" mass="28064">IVTSTITAETYIEPDFPVSWYIIINENPFDRPLNFFHSNTPGLQGIIEEIDKDKHFGIAIRMFPVRQSNKNADGLEDKRRIGSVYYYDLSTNVVSLRSRQLNELFILPSGYYIIVPTITELNLKSLKYIFRIFSYDDVTVEQLACEESQRFNSKENKYIKKISLRCEFCGNLIEKANITAGKLIYHSECYKQMNVCDYCQEPISDRRYQMPNNTEYCSNCHEFHKNRANYANQKYLESN</sequence>
<dbReference type="Proteomes" id="UP000677228">
    <property type="component" value="Unassembled WGS sequence"/>
</dbReference>
<dbReference type="GO" id="GO:0046872">
    <property type="term" value="F:metal ion binding"/>
    <property type="evidence" value="ECO:0007669"/>
    <property type="project" value="UniProtKB-KW"/>
</dbReference>